<comment type="caution">
    <text evidence="1">The sequence shown here is derived from an EMBL/GenBank/DDBJ whole genome shotgun (WGS) entry which is preliminary data.</text>
</comment>
<protein>
    <submittedName>
        <fullName evidence="1">Uncharacterized protein</fullName>
    </submittedName>
</protein>
<reference evidence="1" key="1">
    <citation type="journal article" date="2023" name="G3 (Bethesda)">
        <title>A reference genome for the long-term kleptoplast-retaining sea slug Elysia crispata morphotype clarki.</title>
        <authorList>
            <person name="Eastman K.E."/>
            <person name="Pendleton A.L."/>
            <person name="Shaikh M.A."/>
            <person name="Suttiyut T."/>
            <person name="Ogas R."/>
            <person name="Tomko P."/>
            <person name="Gavelis G."/>
            <person name="Widhalm J.R."/>
            <person name="Wisecaver J.H."/>
        </authorList>
    </citation>
    <scope>NUCLEOTIDE SEQUENCE</scope>
    <source>
        <strain evidence="1">ECLA1</strain>
    </source>
</reference>
<dbReference type="AlphaFoldDB" id="A0AAE0XWB2"/>
<evidence type="ECO:0000313" key="2">
    <source>
        <dbReference type="Proteomes" id="UP001283361"/>
    </source>
</evidence>
<gene>
    <name evidence="1" type="ORF">RRG08_057172</name>
</gene>
<organism evidence="1 2">
    <name type="scientific">Elysia crispata</name>
    <name type="common">lettuce slug</name>
    <dbReference type="NCBI Taxonomy" id="231223"/>
    <lineage>
        <taxon>Eukaryota</taxon>
        <taxon>Metazoa</taxon>
        <taxon>Spiralia</taxon>
        <taxon>Lophotrochozoa</taxon>
        <taxon>Mollusca</taxon>
        <taxon>Gastropoda</taxon>
        <taxon>Heterobranchia</taxon>
        <taxon>Euthyneura</taxon>
        <taxon>Panpulmonata</taxon>
        <taxon>Sacoglossa</taxon>
        <taxon>Placobranchoidea</taxon>
        <taxon>Plakobranchidae</taxon>
        <taxon>Elysia</taxon>
    </lineage>
</organism>
<keyword evidence="2" id="KW-1185">Reference proteome</keyword>
<evidence type="ECO:0000313" key="1">
    <source>
        <dbReference type="EMBL" id="KAK3720701.1"/>
    </source>
</evidence>
<sequence length="94" mass="10692">MNESNIFVTQLGSARNLLNILCVRMDAHMKASVKIMCEFVCMRMRDAPVTLFENGDYHENPEPFPCSHSLPLSILSNKLTCLVLTPNQPLRRLD</sequence>
<name>A0AAE0XWB2_9GAST</name>
<accession>A0AAE0XWB2</accession>
<proteinExistence type="predicted"/>
<dbReference type="Proteomes" id="UP001283361">
    <property type="component" value="Unassembled WGS sequence"/>
</dbReference>
<dbReference type="EMBL" id="JAWDGP010007404">
    <property type="protein sequence ID" value="KAK3720701.1"/>
    <property type="molecule type" value="Genomic_DNA"/>
</dbReference>